<dbReference type="GO" id="GO:0005886">
    <property type="term" value="C:plasma membrane"/>
    <property type="evidence" value="ECO:0007669"/>
    <property type="project" value="TreeGrafter"/>
</dbReference>
<dbReference type="GO" id="GO:0098964">
    <property type="term" value="P:anterograde dendritic transport of messenger ribonucleoprotein complex"/>
    <property type="evidence" value="ECO:0007669"/>
    <property type="project" value="TreeGrafter"/>
</dbReference>
<feature type="domain" description="Staufen C-terminal" evidence="3">
    <location>
        <begin position="49"/>
        <end position="114"/>
    </location>
</feature>
<dbReference type="SUPFAM" id="SSF54768">
    <property type="entry name" value="dsRNA-binding domain-like"/>
    <property type="match status" value="1"/>
</dbReference>
<protein>
    <recommendedName>
        <fullName evidence="3">Staufen C-terminal domain-containing protein</fullName>
    </recommendedName>
</protein>
<gene>
    <name evidence="4" type="ORF">B5V51_1732</name>
</gene>
<name>A0A2A4JHK6_HELVI</name>
<evidence type="ECO:0000259" key="3">
    <source>
        <dbReference type="Pfam" id="PF16482"/>
    </source>
</evidence>
<proteinExistence type="predicted"/>
<dbReference type="CDD" id="cd19861">
    <property type="entry name" value="DSRM_STAU_rpt5"/>
    <property type="match status" value="1"/>
</dbReference>
<dbReference type="GO" id="GO:0007281">
    <property type="term" value="P:germ cell development"/>
    <property type="evidence" value="ECO:0007669"/>
    <property type="project" value="TreeGrafter"/>
</dbReference>
<dbReference type="Pfam" id="PF16482">
    <property type="entry name" value="Staufen_C"/>
    <property type="match status" value="1"/>
</dbReference>
<dbReference type="GO" id="GO:0003729">
    <property type="term" value="F:mRNA binding"/>
    <property type="evidence" value="ECO:0007669"/>
    <property type="project" value="TreeGrafter"/>
</dbReference>
<dbReference type="Gene3D" id="3.30.160.20">
    <property type="match status" value="1"/>
</dbReference>
<organism evidence="4">
    <name type="scientific">Heliothis virescens</name>
    <name type="common">Tobacco budworm moth</name>
    <dbReference type="NCBI Taxonomy" id="7102"/>
    <lineage>
        <taxon>Eukaryota</taxon>
        <taxon>Metazoa</taxon>
        <taxon>Ecdysozoa</taxon>
        <taxon>Arthropoda</taxon>
        <taxon>Hexapoda</taxon>
        <taxon>Insecta</taxon>
        <taxon>Pterygota</taxon>
        <taxon>Neoptera</taxon>
        <taxon>Endopterygota</taxon>
        <taxon>Lepidoptera</taxon>
        <taxon>Glossata</taxon>
        <taxon>Ditrysia</taxon>
        <taxon>Noctuoidea</taxon>
        <taxon>Noctuidae</taxon>
        <taxon>Heliothinae</taxon>
        <taxon>Heliothis</taxon>
    </lineage>
</organism>
<dbReference type="PANTHER" id="PTHR46054:SF3">
    <property type="entry name" value="MATERNAL EFFECT PROTEIN STAUFEN"/>
    <property type="match status" value="1"/>
</dbReference>
<keyword evidence="2" id="KW-0694">RNA-binding</keyword>
<evidence type="ECO:0000256" key="2">
    <source>
        <dbReference type="ARBA" id="ARBA00022884"/>
    </source>
</evidence>
<dbReference type="EMBL" id="NWSH01001356">
    <property type="protein sequence ID" value="PCG71555.1"/>
    <property type="molecule type" value="Genomic_DNA"/>
</dbReference>
<accession>A0A2A4JHK6</accession>
<dbReference type="GO" id="GO:0008298">
    <property type="term" value="P:intracellular mRNA localization"/>
    <property type="evidence" value="ECO:0007669"/>
    <property type="project" value="TreeGrafter"/>
</dbReference>
<dbReference type="GO" id="GO:0003725">
    <property type="term" value="F:double-stranded RNA binding"/>
    <property type="evidence" value="ECO:0007669"/>
    <property type="project" value="TreeGrafter"/>
</dbReference>
<dbReference type="AlphaFoldDB" id="A0A2A4JHK6"/>
<dbReference type="InterPro" id="IPR032478">
    <property type="entry name" value="Staufen_C"/>
</dbReference>
<sequence length="144" mass="14899">MTDNHTNIELAETVRMYVISGDSLRGAQLRTGVSESSATGGSGGNTPGAKDQLMYLSQLLGFTVQFSDFPKRNHGEYLSLVSLSTEPPVMCHGSGPSTRASHDQCARAALRALALMGLDAPPHTIASVGGTAPKAGVVSNGIAE</sequence>
<dbReference type="InterPro" id="IPR051740">
    <property type="entry name" value="DRBM-containing_protein"/>
</dbReference>
<dbReference type="GO" id="GO:0035418">
    <property type="term" value="P:protein localization to synapse"/>
    <property type="evidence" value="ECO:0007669"/>
    <property type="project" value="TreeGrafter"/>
</dbReference>
<comment type="caution">
    <text evidence="4">The sequence shown here is derived from an EMBL/GenBank/DDBJ whole genome shotgun (WGS) entry which is preliminary data.</text>
</comment>
<dbReference type="STRING" id="7102.A0A2A4JHK6"/>
<dbReference type="GO" id="GO:0043025">
    <property type="term" value="C:neuronal cell body"/>
    <property type="evidence" value="ECO:0007669"/>
    <property type="project" value="TreeGrafter"/>
</dbReference>
<dbReference type="GO" id="GO:0032839">
    <property type="term" value="C:dendrite cytoplasm"/>
    <property type="evidence" value="ECO:0007669"/>
    <property type="project" value="GOC"/>
</dbReference>
<dbReference type="GO" id="GO:0010494">
    <property type="term" value="C:cytoplasmic stress granule"/>
    <property type="evidence" value="ECO:0007669"/>
    <property type="project" value="TreeGrafter"/>
</dbReference>
<evidence type="ECO:0000313" key="4">
    <source>
        <dbReference type="EMBL" id="PCG71555.1"/>
    </source>
</evidence>
<dbReference type="PANTHER" id="PTHR46054">
    <property type="entry name" value="MATERNAL EFFECT PROTEIN STAUFEN"/>
    <property type="match status" value="1"/>
</dbReference>
<keyword evidence="1" id="KW-0677">Repeat</keyword>
<reference evidence="4" key="1">
    <citation type="submission" date="2017-09" db="EMBL/GenBank/DDBJ databases">
        <title>Contemporary evolution of a Lepidopteran species, Heliothis virescens, in response to modern agricultural practices.</title>
        <authorList>
            <person name="Fritz M.L."/>
            <person name="Deyonke A.M."/>
            <person name="Papanicolaou A."/>
            <person name="Micinski S."/>
            <person name="Westbrook J."/>
            <person name="Gould F."/>
        </authorList>
    </citation>
    <scope>NUCLEOTIDE SEQUENCE [LARGE SCALE GENOMIC DNA]</scope>
    <source>
        <strain evidence="4">HvINT-</strain>
        <tissue evidence="4">Whole body</tissue>
    </source>
</reference>
<evidence type="ECO:0000256" key="1">
    <source>
        <dbReference type="ARBA" id="ARBA00022737"/>
    </source>
</evidence>